<protein>
    <recommendedName>
        <fullName evidence="6">WD40 repeat-like protein</fullName>
    </recommendedName>
</protein>
<evidence type="ECO:0000313" key="4">
    <source>
        <dbReference type="EMBL" id="KIJ13100.1"/>
    </source>
</evidence>
<proteinExistence type="predicted"/>
<dbReference type="GO" id="GO:0005634">
    <property type="term" value="C:nucleus"/>
    <property type="evidence" value="ECO:0007669"/>
    <property type="project" value="TreeGrafter"/>
</dbReference>
<dbReference type="EMBL" id="KN819356">
    <property type="protein sequence ID" value="KIJ13100.1"/>
    <property type="molecule type" value="Genomic_DNA"/>
</dbReference>
<reference evidence="4 5" key="1">
    <citation type="submission" date="2014-06" db="EMBL/GenBank/DDBJ databases">
        <authorList>
            <consortium name="DOE Joint Genome Institute"/>
            <person name="Kuo A."/>
            <person name="Kohler A."/>
            <person name="Nagy L.G."/>
            <person name="Floudas D."/>
            <person name="Copeland A."/>
            <person name="Barry K.W."/>
            <person name="Cichocki N."/>
            <person name="Veneault-Fourrey C."/>
            <person name="LaButti K."/>
            <person name="Lindquist E.A."/>
            <person name="Lipzen A."/>
            <person name="Lundell T."/>
            <person name="Morin E."/>
            <person name="Murat C."/>
            <person name="Sun H."/>
            <person name="Tunlid A."/>
            <person name="Henrissat B."/>
            <person name="Grigoriev I.V."/>
            <person name="Hibbett D.S."/>
            <person name="Martin F."/>
            <person name="Nordberg H.P."/>
            <person name="Cantor M.N."/>
            <person name="Hua S.X."/>
        </authorList>
    </citation>
    <scope>NUCLEOTIDE SEQUENCE [LARGE SCALE GENOMIC DNA]</scope>
    <source>
        <strain evidence="4 5">ATCC 200175</strain>
    </source>
</reference>
<feature type="repeat" description="WD" evidence="3">
    <location>
        <begin position="85"/>
        <end position="126"/>
    </location>
</feature>
<sequence length="573" mass="61144">MTTGERLAGPFKGYVEQWVQCVEFSPIKIFDTSTGSLLAEWNSHTSVVYSLAISRNGKFFVTGSWDNTVRLWDTATKQQLAPLVLAGHAGTIRSVRFLPDGKQVISGSEDMNVRAWRVEDGDEVGTVMKGDGMVMAVAASGDGRWIATAGAKKIITIWDATSHEKVVELEGHSGPVCSLGFSPDSARLVSGSTDGTVMIWNTTTGERLAGPLKGHTSKIDCVECSPNGEEIASSTGGMAKTTTIWDAMTHEKVVELGAHSGWVKSLAFSPDSARVVSGSGDGTVIVWSTTTGERLLGPLKGHTDRVDSVVFSPNGNQFASCSGDSTVRLWDATTLQQIGPALQHDQVYSVAISPDGHHLATTGGEEKTITIWNAMTYDKVIEWEGHSGLVWSLGFSSDSARLASGSKDGAVIVWDTTTGERLPGPLNGHTHWVRSVEFSPNGRQLIAGCWDGSIRFFDASTGSPLAKLKSHTEVVESITVSRNGKFFASGSGDGTVRLWDTTTRQQIGPALQQDSYIFSVAISPDGSHLASGGLEKELRIWSLTGIIPQSVLANTLTASSDAVGPRVPPNNFY</sequence>
<evidence type="ECO:0000256" key="1">
    <source>
        <dbReference type="ARBA" id="ARBA00022574"/>
    </source>
</evidence>
<dbReference type="InterPro" id="IPR019775">
    <property type="entry name" value="WD40_repeat_CS"/>
</dbReference>
<feature type="repeat" description="WD" evidence="3">
    <location>
        <begin position="169"/>
        <end position="210"/>
    </location>
</feature>
<dbReference type="PROSITE" id="PS50082">
    <property type="entry name" value="WD_REPEATS_2"/>
    <property type="match status" value="10"/>
</dbReference>
<dbReference type="PRINTS" id="PR00320">
    <property type="entry name" value="GPROTEINBRPT"/>
</dbReference>
<dbReference type="InterPro" id="IPR020472">
    <property type="entry name" value="WD40_PAC1"/>
</dbReference>
<feature type="repeat" description="WD" evidence="3">
    <location>
        <begin position="468"/>
        <end position="509"/>
    </location>
</feature>
<dbReference type="CDD" id="cd00200">
    <property type="entry name" value="WD40"/>
    <property type="match status" value="2"/>
</dbReference>
<feature type="repeat" description="WD" evidence="3">
    <location>
        <begin position="426"/>
        <end position="467"/>
    </location>
</feature>
<feature type="repeat" description="WD" evidence="3">
    <location>
        <begin position="256"/>
        <end position="297"/>
    </location>
</feature>
<reference evidence="5" key="2">
    <citation type="submission" date="2015-01" db="EMBL/GenBank/DDBJ databases">
        <title>Evolutionary Origins and Diversification of the Mycorrhizal Mutualists.</title>
        <authorList>
            <consortium name="DOE Joint Genome Institute"/>
            <consortium name="Mycorrhizal Genomics Consortium"/>
            <person name="Kohler A."/>
            <person name="Kuo A."/>
            <person name="Nagy L.G."/>
            <person name="Floudas D."/>
            <person name="Copeland A."/>
            <person name="Barry K.W."/>
            <person name="Cichocki N."/>
            <person name="Veneault-Fourrey C."/>
            <person name="LaButti K."/>
            <person name="Lindquist E.A."/>
            <person name="Lipzen A."/>
            <person name="Lundell T."/>
            <person name="Morin E."/>
            <person name="Murat C."/>
            <person name="Riley R."/>
            <person name="Ohm R."/>
            <person name="Sun H."/>
            <person name="Tunlid A."/>
            <person name="Henrissat B."/>
            <person name="Grigoriev I.V."/>
            <person name="Hibbett D.S."/>
            <person name="Martin F."/>
        </authorList>
    </citation>
    <scope>NUCLEOTIDE SEQUENCE [LARGE SCALE GENOMIC DNA]</scope>
    <source>
        <strain evidence="5">ATCC 200175</strain>
    </source>
</reference>
<organism evidence="4 5">
    <name type="scientific">Paxillus involutus ATCC 200175</name>
    <dbReference type="NCBI Taxonomy" id="664439"/>
    <lineage>
        <taxon>Eukaryota</taxon>
        <taxon>Fungi</taxon>
        <taxon>Dikarya</taxon>
        <taxon>Basidiomycota</taxon>
        <taxon>Agaricomycotina</taxon>
        <taxon>Agaricomycetes</taxon>
        <taxon>Agaricomycetidae</taxon>
        <taxon>Boletales</taxon>
        <taxon>Paxilineae</taxon>
        <taxon>Paxillaceae</taxon>
        <taxon>Paxillus</taxon>
    </lineage>
</organism>
<dbReference type="Pfam" id="PF00400">
    <property type="entry name" value="WD40"/>
    <property type="match status" value="12"/>
</dbReference>
<dbReference type="Proteomes" id="UP000053647">
    <property type="component" value="Unassembled WGS sequence"/>
</dbReference>
<dbReference type="InterPro" id="IPR015943">
    <property type="entry name" value="WD40/YVTN_repeat-like_dom_sf"/>
</dbReference>
<dbReference type="HOGENOM" id="CLU_000288_57_32_1"/>
<keyword evidence="1 3" id="KW-0853">WD repeat</keyword>
<dbReference type="InterPro" id="IPR036322">
    <property type="entry name" value="WD40_repeat_dom_sf"/>
</dbReference>
<dbReference type="AlphaFoldDB" id="A0A0C9TC03"/>
<dbReference type="PROSITE" id="PS50294">
    <property type="entry name" value="WD_REPEATS_REGION"/>
    <property type="match status" value="9"/>
</dbReference>
<evidence type="ECO:0000256" key="2">
    <source>
        <dbReference type="ARBA" id="ARBA00022737"/>
    </source>
</evidence>
<feature type="repeat" description="WD" evidence="3">
    <location>
        <begin position="41"/>
        <end position="82"/>
    </location>
</feature>
<dbReference type="PANTHER" id="PTHR22847:SF637">
    <property type="entry name" value="WD REPEAT DOMAIN 5B"/>
    <property type="match status" value="1"/>
</dbReference>
<evidence type="ECO:0008006" key="6">
    <source>
        <dbReference type="Google" id="ProtNLM"/>
    </source>
</evidence>
<keyword evidence="2" id="KW-0677">Repeat</keyword>
<evidence type="ECO:0000256" key="3">
    <source>
        <dbReference type="PROSITE-ProRule" id="PRU00221"/>
    </source>
</evidence>
<dbReference type="InterPro" id="IPR001680">
    <property type="entry name" value="WD40_rpt"/>
</dbReference>
<feature type="repeat" description="WD" evidence="3">
    <location>
        <begin position="510"/>
        <end position="543"/>
    </location>
</feature>
<keyword evidence="5" id="KW-1185">Reference proteome</keyword>
<feature type="repeat" description="WD" evidence="3">
    <location>
        <begin position="299"/>
        <end position="340"/>
    </location>
</feature>
<dbReference type="PANTHER" id="PTHR22847">
    <property type="entry name" value="WD40 REPEAT PROTEIN"/>
    <property type="match status" value="1"/>
</dbReference>
<dbReference type="SMART" id="SM00320">
    <property type="entry name" value="WD40"/>
    <property type="match status" value="12"/>
</dbReference>
<feature type="repeat" description="WD" evidence="3">
    <location>
        <begin position="383"/>
        <end position="424"/>
    </location>
</feature>
<dbReference type="Gene3D" id="2.130.10.10">
    <property type="entry name" value="YVTN repeat-like/Quinoprotein amine dehydrogenase"/>
    <property type="match status" value="5"/>
</dbReference>
<evidence type="ECO:0000313" key="5">
    <source>
        <dbReference type="Proteomes" id="UP000053647"/>
    </source>
</evidence>
<feature type="repeat" description="WD" evidence="3">
    <location>
        <begin position="127"/>
        <end position="168"/>
    </location>
</feature>
<gene>
    <name evidence="4" type="ORF">PAXINDRAFT_81826</name>
</gene>
<name>A0A0C9TC03_PAXIN</name>
<dbReference type="PROSITE" id="PS00678">
    <property type="entry name" value="WD_REPEATS_1"/>
    <property type="match status" value="2"/>
</dbReference>
<dbReference type="SUPFAM" id="SSF50978">
    <property type="entry name" value="WD40 repeat-like"/>
    <property type="match status" value="2"/>
</dbReference>
<accession>A0A0C9TC03</accession>
<dbReference type="OrthoDB" id="538223at2759"/>
<dbReference type="GO" id="GO:1990234">
    <property type="term" value="C:transferase complex"/>
    <property type="evidence" value="ECO:0007669"/>
    <property type="project" value="UniProtKB-ARBA"/>
</dbReference>